<evidence type="ECO:0000256" key="6">
    <source>
        <dbReference type="ARBA" id="ARBA00023239"/>
    </source>
</evidence>
<name>A0ABS7F712_9PROT</name>
<dbReference type="InterPro" id="IPR006156">
    <property type="entry name" value="Dihydroneopterin_aldolase"/>
</dbReference>
<dbReference type="SUPFAM" id="SSF55620">
    <property type="entry name" value="Tetrahydrobiopterin biosynthesis enzymes-like"/>
    <property type="match status" value="1"/>
</dbReference>
<keyword evidence="6" id="KW-0456">Lyase</keyword>
<dbReference type="NCBIfam" id="TIGR00526">
    <property type="entry name" value="folB_dom"/>
    <property type="match status" value="1"/>
</dbReference>
<proteinExistence type="inferred from homology"/>
<keyword evidence="5" id="KW-0289">Folate biosynthesis</keyword>
<evidence type="ECO:0000313" key="9">
    <source>
        <dbReference type="EMBL" id="MBW8271415.1"/>
    </source>
</evidence>
<feature type="domain" description="Dihydroneopterin aldolase/epimerase" evidence="8">
    <location>
        <begin position="19"/>
        <end position="132"/>
    </location>
</feature>
<reference evidence="9 10" key="1">
    <citation type="submission" date="2021-08" db="EMBL/GenBank/DDBJ databases">
        <title>Caldovatus sediminis gen. nov., sp. nov., a moderately thermophilic bacterium isolated from a hot spring.</title>
        <authorList>
            <person name="Hu C.-J."/>
            <person name="Li W.-J."/>
            <person name="Xian W.-D."/>
        </authorList>
    </citation>
    <scope>NUCLEOTIDE SEQUENCE [LARGE SCALE GENOMIC DNA]</scope>
    <source>
        <strain evidence="9 10">SYSU G05006</strain>
    </source>
</reference>
<comment type="pathway">
    <text evidence="2">Cofactor biosynthesis; tetrahydrofolate biosynthesis; 2-amino-4-hydroxy-6-hydroxymethyl-7,8-dihydropteridine diphosphate from 7,8-dihydroneopterin triphosphate: step 3/4.</text>
</comment>
<dbReference type="Gene3D" id="3.30.1130.10">
    <property type="match status" value="1"/>
</dbReference>
<dbReference type="SMART" id="SM00905">
    <property type="entry name" value="FolB"/>
    <property type="match status" value="1"/>
</dbReference>
<dbReference type="InterPro" id="IPR043133">
    <property type="entry name" value="GTP-CH-I_C/QueF"/>
</dbReference>
<evidence type="ECO:0000256" key="7">
    <source>
        <dbReference type="ARBA" id="ARBA00032903"/>
    </source>
</evidence>
<organism evidence="9 10">
    <name type="scientific">Caldovatus aquaticus</name>
    <dbReference type="NCBI Taxonomy" id="2865671"/>
    <lineage>
        <taxon>Bacteria</taxon>
        <taxon>Pseudomonadati</taxon>
        <taxon>Pseudomonadota</taxon>
        <taxon>Alphaproteobacteria</taxon>
        <taxon>Acetobacterales</taxon>
        <taxon>Roseomonadaceae</taxon>
        <taxon>Caldovatus</taxon>
    </lineage>
</organism>
<dbReference type="EC" id="4.1.2.25" evidence="4"/>
<evidence type="ECO:0000313" key="10">
    <source>
        <dbReference type="Proteomes" id="UP001519924"/>
    </source>
</evidence>
<evidence type="ECO:0000256" key="2">
    <source>
        <dbReference type="ARBA" id="ARBA00005013"/>
    </source>
</evidence>
<dbReference type="EMBL" id="JAHZUY010000098">
    <property type="protein sequence ID" value="MBW8271415.1"/>
    <property type="molecule type" value="Genomic_DNA"/>
</dbReference>
<keyword evidence="10" id="KW-1185">Reference proteome</keyword>
<evidence type="ECO:0000256" key="1">
    <source>
        <dbReference type="ARBA" id="ARBA00001353"/>
    </source>
</evidence>
<dbReference type="Pfam" id="PF02152">
    <property type="entry name" value="FolB"/>
    <property type="match status" value="1"/>
</dbReference>
<comment type="caution">
    <text evidence="9">The sequence shown here is derived from an EMBL/GenBank/DDBJ whole genome shotgun (WGS) entry which is preliminary data.</text>
</comment>
<comment type="catalytic activity">
    <reaction evidence="1">
        <text>7,8-dihydroneopterin = 6-hydroxymethyl-7,8-dihydropterin + glycolaldehyde</text>
        <dbReference type="Rhea" id="RHEA:10540"/>
        <dbReference type="ChEBI" id="CHEBI:17001"/>
        <dbReference type="ChEBI" id="CHEBI:17071"/>
        <dbReference type="ChEBI" id="CHEBI:44841"/>
        <dbReference type="EC" id="4.1.2.25"/>
    </reaction>
</comment>
<gene>
    <name evidence="9" type="ORF">K1J50_18210</name>
</gene>
<dbReference type="Proteomes" id="UP001519924">
    <property type="component" value="Unassembled WGS sequence"/>
</dbReference>
<evidence type="ECO:0000256" key="4">
    <source>
        <dbReference type="ARBA" id="ARBA00013043"/>
    </source>
</evidence>
<dbReference type="PANTHER" id="PTHR42844">
    <property type="entry name" value="DIHYDRONEOPTERIN ALDOLASE 1-RELATED"/>
    <property type="match status" value="1"/>
</dbReference>
<dbReference type="PANTHER" id="PTHR42844:SF1">
    <property type="entry name" value="DIHYDRONEOPTERIN ALDOLASE 1-RELATED"/>
    <property type="match status" value="1"/>
</dbReference>
<sequence length="137" mass="14800">MSGDAGAFAPDAGRGLRLVFVRGLEVRALLGVHPHEQRAPQRVRIGIEAAVEDDAAPDRVGPDRLARVVDYGRLAEAARRVATEGHVRLAETLAERIALAVLADPRVRAARVTVEKPDAFADADSVGVTVERQRRRP</sequence>
<protein>
    <recommendedName>
        <fullName evidence="4">dihydroneopterin aldolase</fullName>
        <ecNumber evidence="4">4.1.2.25</ecNumber>
    </recommendedName>
    <alternativeName>
        <fullName evidence="7">7,8-dihydroneopterin aldolase</fullName>
    </alternativeName>
</protein>
<evidence type="ECO:0000259" key="8">
    <source>
        <dbReference type="SMART" id="SM00905"/>
    </source>
</evidence>
<evidence type="ECO:0000256" key="3">
    <source>
        <dbReference type="ARBA" id="ARBA00005708"/>
    </source>
</evidence>
<accession>A0ABS7F712</accession>
<evidence type="ECO:0000256" key="5">
    <source>
        <dbReference type="ARBA" id="ARBA00022909"/>
    </source>
</evidence>
<comment type="similarity">
    <text evidence="3">Belongs to the DHNA family.</text>
</comment>
<dbReference type="RefSeq" id="WP_220119177.1">
    <property type="nucleotide sequence ID" value="NZ_JAHZUY010000098.1"/>
</dbReference>
<dbReference type="InterPro" id="IPR006157">
    <property type="entry name" value="FolB_dom"/>
</dbReference>